<feature type="region of interest" description="Disordered" evidence="1">
    <location>
        <begin position="1"/>
        <end position="47"/>
    </location>
</feature>
<feature type="region of interest" description="Disordered" evidence="1">
    <location>
        <begin position="63"/>
        <end position="138"/>
    </location>
</feature>
<dbReference type="Proteomes" id="UP001066276">
    <property type="component" value="Chromosome 1_1"/>
</dbReference>
<protein>
    <submittedName>
        <fullName evidence="2">Uncharacterized protein</fullName>
    </submittedName>
</protein>
<gene>
    <name evidence="2" type="ORF">NDU88_002791</name>
</gene>
<accession>A0AAV7WM62</accession>
<name>A0AAV7WM62_PLEWA</name>
<sequence length="173" mass="18741">MLWGRPEPCPELRPGVTSPEAYLPPGVPLVRSGHGRSREGENTRTRAGLACSRLPAYGRMPRECAETSVGPPPCHRSALRSGLSQPVGRAGGPGPAQPCSPLDQAPRGTGNGSAGAPRHTWRRQDATWPTCRGDGPRWDHSWWIPVVKVRRDCLGPERWRCGYIQTPSSRPGG</sequence>
<dbReference type="AlphaFoldDB" id="A0AAV7WM62"/>
<reference evidence="2" key="1">
    <citation type="journal article" date="2022" name="bioRxiv">
        <title>Sequencing and chromosome-scale assembly of the giantPleurodeles waltlgenome.</title>
        <authorList>
            <person name="Brown T."/>
            <person name="Elewa A."/>
            <person name="Iarovenko S."/>
            <person name="Subramanian E."/>
            <person name="Araus A.J."/>
            <person name="Petzold A."/>
            <person name="Susuki M."/>
            <person name="Suzuki K.-i.T."/>
            <person name="Hayashi T."/>
            <person name="Toyoda A."/>
            <person name="Oliveira C."/>
            <person name="Osipova E."/>
            <person name="Leigh N.D."/>
            <person name="Simon A."/>
            <person name="Yun M.H."/>
        </authorList>
    </citation>
    <scope>NUCLEOTIDE SEQUENCE</scope>
    <source>
        <strain evidence="2">20211129_DDA</strain>
        <tissue evidence="2">Liver</tissue>
    </source>
</reference>
<proteinExistence type="predicted"/>
<keyword evidence="3" id="KW-1185">Reference proteome</keyword>
<evidence type="ECO:0000313" key="2">
    <source>
        <dbReference type="EMBL" id="KAJ1215182.1"/>
    </source>
</evidence>
<evidence type="ECO:0000256" key="1">
    <source>
        <dbReference type="SAM" id="MobiDB-lite"/>
    </source>
</evidence>
<comment type="caution">
    <text evidence="2">The sequence shown here is derived from an EMBL/GenBank/DDBJ whole genome shotgun (WGS) entry which is preliminary data.</text>
</comment>
<dbReference type="EMBL" id="JANPWB010000001">
    <property type="protein sequence ID" value="KAJ1215182.1"/>
    <property type="molecule type" value="Genomic_DNA"/>
</dbReference>
<organism evidence="2 3">
    <name type="scientific">Pleurodeles waltl</name>
    <name type="common">Iberian ribbed newt</name>
    <dbReference type="NCBI Taxonomy" id="8319"/>
    <lineage>
        <taxon>Eukaryota</taxon>
        <taxon>Metazoa</taxon>
        <taxon>Chordata</taxon>
        <taxon>Craniata</taxon>
        <taxon>Vertebrata</taxon>
        <taxon>Euteleostomi</taxon>
        <taxon>Amphibia</taxon>
        <taxon>Batrachia</taxon>
        <taxon>Caudata</taxon>
        <taxon>Salamandroidea</taxon>
        <taxon>Salamandridae</taxon>
        <taxon>Pleurodelinae</taxon>
        <taxon>Pleurodeles</taxon>
    </lineage>
</organism>
<evidence type="ECO:0000313" key="3">
    <source>
        <dbReference type="Proteomes" id="UP001066276"/>
    </source>
</evidence>